<evidence type="ECO:0000256" key="1">
    <source>
        <dbReference type="SAM" id="MobiDB-lite"/>
    </source>
</evidence>
<name>A0A1Y1KU03_PHOPY</name>
<reference evidence="2" key="1">
    <citation type="journal article" date="2016" name="Sci. Rep.">
        <title>Molecular characterization of firefly nuptial gifts: a multi-omics approach sheds light on postcopulatory sexual selection.</title>
        <authorList>
            <person name="Al-Wathiqui N."/>
            <person name="Fallon T.R."/>
            <person name="South A."/>
            <person name="Weng J.K."/>
            <person name="Lewis S.M."/>
        </authorList>
    </citation>
    <scope>NUCLEOTIDE SEQUENCE</scope>
</reference>
<organism evidence="2">
    <name type="scientific">Photinus pyralis</name>
    <name type="common">Common eastern firefly</name>
    <name type="synonym">Lampyris pyralis</name>
    <dbReference type="NCBI Taxonomy" id="7054"/>
    <lineage>
        <taxon>Eukaryota</taxon>
        <taxon>Metazoa</taxon>
        <taxon>Ecdysozoa</taxon>
        <taxon>Arthropoda</taxon>
        <taxon>Hexapoda</taxon>
        <taxon>Insecta</taxon>
        <taxon>Pterygota</taxon>
        <taxon>Neoptera</taxon>
        <taxon>Endopterygota</taxon>
        <taxon>Coleoptera</taxon>
        <taxon>Polyphaga</taxon>
        <taxon>Elateriformia</taxon>
        <taxon>Elateroidea</taxon>
        <taxon>Lampyridae</taxon>
        <taxon>Lampyrinae</taxon>
        <taxon>Photinus</taxon>
    </lineage>
</organism>
<proteinExistence type="predicted"/>
<feature type="region of interest" description="Disordered" evidence="1">
    <location>
        <begin position="1"/>
        <end position="27"/>
    </location>
</feature>
<dbReference type="AlphaFoldDB" id="A0A1Y1KU03"/>
<protein>
    <submittedName>
        <fullName evidence="2">Uncharacterized protein</fullName>
    </submittedName>
</protein>
<accession>A0A1Y1KU03</accession>
<sequence>MLNTKIVRRRQLTSPNPTPEPYTMSAPITTSTKVYTSRNLQSNHTSTNAEGHQHVEAHSKVANGEDTGNGGAMNGKIVATASSLGVAAAADGRGSGGSFLVSVTSLGQGIGARGVRVGTLGLSGAGKVASILGLLLATVVGIKNVGQLLLIAAHAVGTVDTSSGIGIDTSARFGRGLADEAKDVAEFLDSETGLGDASTGLDHAGAETLVGGRREGLVSLPVVGQLGALVHLAAGLVLGHFHGLGRGRIDLVLQGVKVLELGGFAARDLDQTVIVGLLVVHVDDTTAEGTSHVIRVEGGGFVKDTVGSAVVVATILGKEYRDRIVLEEFNLLIIAGLLHGALSTPRVDVVTPEINGLIDSVAVEVVGNLSANILVIVGSVTNTKPSSNLLVVLYVGLGVSNSGLDKGRGSGVVLSIGDLVSGKEADDVGVLGKLINDSRVTLKQGSAPLRSVTVDGIVGLAKIGHDVNAGILQQLHAGLVVGLGVDGVGSNNVGAELLEKRDITLANSLIGDRVDVILLCIGPPGGRRTTGADFLLVSNTLHVELSSVFVEELGSLDLDGLNVGGQDVPCDGKERQRKLS</sequence>
<evidence type="ECO:0000313" key="2">
    <source>
        <dbReference type="EMBL" id="JAV63185.1"/>
    </source>
</evidence>
<feature type="compositionally biased region" description="Basic residues" evidence="1">
    <location>
        <begin position="1"/>
        <end position="11"/>
    </location>
</feature>
<dbReference type="EMBL" id="GEZM01077745">
    <property type="protein sequence ID" value="JAV63185.1"/>
    <property type="molecule type" value="Transcribed_RNA"/>
</dbReference>